<sequence length="423" mass="47671">MGSFDFEEISTKCVKCGKCIQVCTIYGINKDEVTSPRGYLDLLGACNNGSLKLDKNLKNIFESCFLCTNCVDVCPGSLRTDSAIENIRYEIAKTHGVALYKKAAFWLLGHRKILDICARLGYVFQSCAFKIHKDSEFGNTMKARFSIPMLKKERTLPTASKKSFMNSHEEFINNGGEKTIGLFIGCMGNYAYTNIGESVLKIAKELKINVHLMKKQACCGAAAYFTGCFKEVEKAAKFNIPYFEKMLESLDAIIIPEATCSAMIKIDYIHFFHDDKNWQERAKKVSQKIFLATEYFDKFTNLGEILSKKAKMNKTLTYHDPCHARKMQGVFKEPRNLLSKNYDFIEIDDQSSCCGFGGVTMQTAKYHLSREVGIKRAEQINKTNASIVSAECSACRMQLSNALNLIDSKTKFKNPIELIAEVL</sequence>
<evidence type="ECO:0000256" key="6">
    <source>
        <dbReference type="PIRNR" id="PIRNR000139"/>
    </source>
</evidence>
<dbReference type="Proteomes" id="UP000254920">
    <property type="component" value="Unassembled WGS sequence"/>
</dbReference>
<comment type="catalytic activity">
    <reaction evidence="6">
        <text>(R)-lactate + A = pyruvate + AH2</text>
        <dbReference type="Rhea" id="RHEA:15089"/>
        <dbReference type="ChEBI" id="CHEBI:13193"/>
        <dbReference type="ChEBI" id="CHEBI:15361"/>
        <dbReference type="ChEBI" id="CHEBI:16004"/>
        <dbReference type="ChEBI" id="CHEBI:17499"/>
    </reaction>
</comment>
<keyword evidence="6" id="KW-0249">Electron transport</keyword>
<dbReference type="GO" id="GO:0046872">
    <property type="term" value="F:metal ion binding"/>
    <property type="evidence" value="ECO:0007669"/>
    <property type="project" value="UniProtKB-UniRule"/>
</dbReference>
<evidence type="ECO:0000256" key="1">
    <source>
        <dbReference type="ARBA" id="ARBA00022485"/>
    </source>
</evidence>
<name>A0A381DIH7_9BACT</name>
<dbReference type="GO" id="GO:0051539">
    <property type="term" value="F:4 iron, 4 sulfur cluster binding"/>
    <property type="evidence" value="ECO:0007669"/>
    <property type="project" value="UniProtKB-UniRule"/>
</dbReference>
<dbReference type="Pfam" id="PF02754">
    <property type="entry name" value="CCG"/>
    <property type="match status" value="2"/>
</dbReference>
<dbReference type="GeneID" id="93091055"/>
<dbReference type="PROSITE" id="PS51379">
    <property type="entry name" value="4FE4S_FER_2"/>
    <property type="match status" value="1"/>
</dbReference>
<dbReference type="PANTHER" id="PTHR32479">
    <property type="entry name" value="GLYCOLATE OXIDASE IRON-SULFUR SUBUNIT"/>
    <property type="match status" value="1"/>
</dbReference>
<dbReference type="Pfam" id="PF13183">
    <property type="entry name" value="Fer4_8"/>
    <property type="match status" value="1"/>
</dbReference>
<keyword evidence="8" id="KW-1185">Reference proteome</keyword>
<dbReference type="RefSeq" id="WP_089182830.1">
    <property type="nucleotide sequence ID" value="NZ_CP043427.1"/>
</dbReference>
<keyword evidence="5 6" id="KW-0411">Iron-sulfur</keyword>
<dbReference type="AlphaFoldDB" id="A0A381DIH7"/>
<dbReference type="EMBL" id="UFVD01000001">
    <property type="protein sequence ID" value="SUX10420.1"/>
    <property type="molecule type" value="Genomic_DNA"/>
</dbReference>
<comment type="catalytic activity">
    <reaction evidence="6">
        <text>glycolate + A = glyoxylate + AH2</text>
        <dbReference type="Rhea" id="RHEA:21264"/>
        <dbReference type="ChEBI" id="CHEBI:13193"/>
        <dbReference type="ChEBI" id="CHEBI:17499"/>
        <dbReference type="ChEBI" id="CHEBI:29805"/>
        <dbReference type="ChEBI" id="CHEBI:36655"/>
        <dbReference type="EC" id="1.1.99.14"/>
    </reaction>
</comment>
<dbReference type="SUPFAM" id="SSF46548">
    <property type="entry name" value="alpha-helical ferredoxin"/>
    <property type="match status" value="1"/>
</dbReference>
<gene>
    <name evidence="7" type="primary">lutA_2</name>
    <name evidence="7" type="ORF">NCTC12475_00615</name>
</gene>
<dbReference type="PANTHER" id="PTHR32479:SF20">
    <property type="entry name" value="GLYCOLATE OXIDASE IRON-SULFUR SUBUNIT"/>
    <property type="match status" value="1"/>
</dbReference>
<keyword evidence="4 6" id="KW-0408">Iron</keyword>
<dbReference type="PROSITE" id="PS00198">
    <property type="entry name" value="4FE4S_FER_1"/>
    <property type="match status" value="1"/>
</dbReference>
<keyword evidence="2 6" id="KW-0479">Metal-binding</keyword>
<dbReference type="EC" id="1.1.99.14" evidence="6"/>
<proteinExistence type="predicted"/>
<evidence type="ECO:0000256" key="4">
    <source>
        <dbReference type="ARBA" id="ARBA00023004"/>
    </source>
</evidence>
<organism evidence="7 8">
    <name type="scientific">Campylobacter sputorum subsp. sputorum</name>
    <dbReference type="NCBI Taxonomy" id="32024"/>
    <lineage>
        <taxon>Bacteria</taxon>
        <taxon>Pseudomonadati</taxon>
        <taxon>Campylobacterota</taxon>
        <taxon>Epsilonproteobacteria</taxon>
        <taxon>Campylobacterales</taxon>
        <taxon>Campylobacteraceae</taxon>
        <taxon>Campylobacter</taxon>
    </lineage>
</organism>
<evidence type="ECO:0000313" key="7">
    <source>
        <dbReference type="EMBL" id="SUX10420.1"/>
    </source>
</evidence>
<accession>A0A381DIH7</accession>
<dbReference type="InterPro" id="IPR012257">
    <property type="entry name" value="Glc_ox_4Fe-4S"/>
</dbReference>
<evidence type="ECO:0000256" key="5">
    <source>
        <dbReference type="ARBA" id="ARBA00023014"/>
    </source>
</evidence>
<dbReference type="OrthoDB" id="9770306at2"/>
<evidence type="ECO:0000256" key="2">
    <source>
        <dbReference type="ARBA" id="ARBA00022723"/>
    </source>
</evidence>
<dbReference type="InterPro" id="IPR004017">
    <property type="entry name" value="Cys_rich_dom"/>
</dbReference>
<reference evidence="7 8" key="1">
    <citation type="submission" date="2018-06" db="EMBL/GenBank/DDBJ databases">
        <authorList>
            <consortium name="Pathogen Informatics"/>
            <person name="Doyle S."/>
        </authorList>
    </citation>
    <scope>NUCLEOTIDE SEQUENCE [LARGE SCALE GENOMIC DNA]</scope>
    <source>
        <strain evidence="7 8">NCTC12475</strain>
    </source>
</reference>
<keyword evidence="1 6" id="KW-0004">4Fe-4S</keyword>
<comment type="function">
    <text evidence="6">Component of a complex that catalyzes the oxidation of glycolate to glyoxylate.</text>
</comment>
<dbReference type="InterPro" id="IPR017896">
    <property type="entry name" value="4Fe4S_Fe-S-bd"/>
</dbReference>
<dbReference type="STRING" id="32024.GCA_000788295_01059"/>
<dbReference type="Gene3D" id="1.10.1060.10">
    <property type="entry name" value="Alpha-helical ferredoxin"/>
    <property type="match status" value="1"/>
</dbReference>
<evidence type="ECO:0000256" key="3">
    <source>
        <dbReference type="ARBA" id="ARBA00022737"/>
    </source>
</evidence>
<dbReference type="InterPro" id="IPR017900">
    <property type="entry name" value="4Fe4S_Fe_S_CS"/>
</dbReference>
<keyword evidence="3" id="KW-0677">Repeat</keyword>
<dbReference type="PIRSF" id="PIRSF000139">
    <property type="entry name" value="Glc_ox_4Fe-4S"/>
    <property type="match status" value="1"/>
</dbReference>
<evidence type="ECO:0000313" key="8">
    <source>
        <dbReference type="Proteomes" id="UP000254920"/>
    </source>
</evidence>
<dbReference type="GO" id="GO:0019154">
    <property type="term" value="F:glycolate dehydrogenase activity"/>
    <property type="evidence" value="ECO:0007669"/>
    <property type="project" value="UniProtKB-EC"/>
</dbReference>
<comment type="cofactor">
    <cofactor evidence="6">
        <name>[4Fe-4S] cluster</name>
        <dbReference type="ChEBI" id="CHEBI:49883"/>
    </cofactor>
    <text evidence="6">Binds 2 [4Fe-4S] clusters.</text>
</comment>
<dbReference type="InterPro" id="IPR009051">
    <property type="entry name" value="Helical_ferredxn"/>
</dbReference>
<protein>
    <recommendedName>
        <fullName evidence="6">Glycolate oxidase iron-sulfur subunit</fullName>
        <ecNumber evidence="6">1.1.99.14</ecNumber>
    </recommendedName>
</protein>
<keyword evidence="6" id="KW-0813">Transport</keyword>